<dbReference type="PATRIC" id="fig|307121.4.peg.1972"/>
<dbReference type="AlphaFoldDB" id="A0A1C3N1H6"/>
<evidence type="ECO:0000256" key="1">
    <source>
        <dbReference type="ARBA" id="ARBA00022801"/>
    </source>
</evidence>
<dbReference type="GO" id="GO:0050126">
    <property type="term" value="F:N-carbamoylputrescine amidase activity"/>
    <property type="evidence" value="ECO:0007669"/>
    <property type="project" value="TreeGrafter"/>
</dbReference>
<dbReference type="PANTHER" id="PTHR43674">
    <property type="entry name" value="NITRILASE C965.09-RELATED"/>
    <property type="match status" value="1"/>
</dbReference>
<dbReference type="EMBL" id="LT598496">
    <property type="protein sequence ID" value="SBV26429.1"/>
    <property type="molecule type" value="Genomic_DNA"/>
</dbReference>
<dbReference type="Proteomes" id="UP000199393">
    <property type="component" value="Chromosome I"/>
</dbReference>
<dbReference type="SUPFAM" id="SSF56317">
    <property type="entry name" value="Carbon-nitrogen hydrolase"/>
    <property type="match status" value="1"/>
</dbReference>
<dbReference type="Pfam" id="PF00795">
    <property type="entry name" value="CN_hydrolase"/>
    <property type="match status" value="1"/>
</dbReference>
<dbReference type="PANTHER" id="PTHR43674:SF2">
    <property type="entry name" value="BETA-UREIDOPROPIONASE"/>
    <property type="match status" value="1"/>
</dbReference>
<evidence type="ECO:0000313" key="4">
    <source>
        <dbReference type="Proteomes" id="UP000199393"/>
    </source>
</evidence>
<reference evidence="4" key="1">
    <citation type="submission" date="2016-06" db="EMBL/GenBank/DDBJ databases">
        <authorList>
            <person name="Varghese N."/>
        </authorList>
    </citation>
    <scope>NUCLEOTIDE SEQUENCE [LARGE SCALE GENOMIC DNA]</scope>
    <source>
        <strain evidence="4">DSM 45344</strain>
    </source>
</reference>
<name>A0A1C3N1H6_9ACTN</name>
<protein>
    <submittedName>
        <fullName evidence="3">Predicted amidohydrolase</fullName>
    </submittedName>
</protein>
<dbReference type="InterPro" id="IPR003010">
    <property type="entry name" value="C-N_Hydrolase"/>
</dbReference>
<dbReference type="CDD" id="cd07197">
    <property type="entry name" value="nitrilase"/>
    <property type="match status" value="1"/>
</dbReference>
<sequence>MPPRYEPILRVDHGAGRTTATRIRTRTVAGNRTPLRLAVAQPPCVPRDVAANARAHAAAVRAAGARVVVFPELSLTGYELEAPVVAEDDPRLAPLVEACAETGTLALAGAPVRGDHIGVLAVDAGAVVVAYRKMWLGGAESSRFVPGDRPAVLTVDGWRLGLAVCKDTGVPEHADRTAALGMDAYLAGVVEAARDTAVPEQRARRVTAAHGVWVAVASFAGATGGGYAETAGRSAIWTPDGVLADRAGTEAGGIARAVLRPGT</sequence>
<dbReference type="GO" id="GO:0033388">
    <property type="term" value="P:putrescine biosynthetic process from arginine"/>
    <property type="evidence" value="ECO:0007669"/>
    <property type="project" value="TreeGrafter"/>
</dbReference>
<evidence type="ECO:0000313" key="3">
    <source>
        <dbReference type="EMBL" id="SBV26429.1"/>
    </source>
</evidence>
<keyword evidence="1 3" id="KW-0378">Hydrolase</keyword>
<dbReference type="InterPro" id="IPR050345">
    <property type="entry name" value="Aliph_Amidase/BUP"/>
</dbReference>
<gene>
    <name evidence="3" type="ORF">GA0070620_1918</name>
</gene>
<dbReference type="STRING" id="307121.GA0070620_1918"/>
<feature type="domain" description="CN hydrolase" evidence="2">
    <location>
        <begin position="35"/>
        <end position="261"/>
    </location>
</feature>
<proteinExistence type="predicted"/>
<dbReference type="PROSITE" id="PS50263">
    <property type="entry name" value="CN_HYDROLASE"/>
    <property type="match status" value="1"/>
</dbReference>
<dbReference type="Gene3D" id="3.60.110.10">
    <property type="entry name" value="Carbon-nitrogen hydrolase"/>
    <property type="match status" value="1"/>
</dbReference>
<evidence type="ECO:0000259" key="2">
    <source>
        <dbReference type="PROSITE" id="PS50263"/>
    </source>
</evidence>
<dbReference type="OrthoDB" id="4532287at2"/>
<organism evidence="3 4">
    <name type="scientific">Micromonospora krabiensis</name>
    <dbReference type="NCBI Taxonomy" id="307121"/>
    <lineage>
        <taxon>Bacteria</taxon>
        <taxon>Bacillati</taxon>
        <taxon>Actinomycetota</taxon>
        <taxon>Actinomycetes</taxon>
        <taxon>Micromonosporales</taxon>
        <taxon>Micromonosporaceae</taxon>
        <taxon>Micromonospora</taxon>
    </lineage>
</organism>
<keyword evidence="4" id="KW-1185">Reference proteome</keyword>
<dbReference type="InterPro" id="IPR036526">
    <property type="entry name" value="C-N_Hydrolase_sf"/>
</dbReference>
<accession>A0A1C3N1H6</accession>